<comment type="caution">
    <text evidence="8">The sequence shown here is derived from an EMBL/GenBank/DDBJ whole genome shotgun (WGS) entry which is preliminary data.</text>
</comment>
<dbReference type="FunFam" id="3.40.640.10:FF:000033">
    <property type="entry name" value="Aspartate aminotransferase"/>
    <property type="match status" value="1"/>
</dbReference>
<evidence type="ECO:0000256" key="4">
    <source>
        <dbReference type="ARBA" id="ARBA00022679"/>
    </source>
</evidence>
<dbReference type="Gene3D" id="3.90.1150.10">
    <property type="entry name" value="Aspartate Aminotransferase, domain 1"/>
    <property type="match status" value="1"/>
</dbReference>
<evidence type="ECO:0000256" key="2">
    <source>
        <dbReference type="ARBA" id="ARBA00007441"/>
    </source>
</evidence>
<dbReference type="InterPro" id="IPR011989">
    <property type="entry name" value="ARM-like"/>
</dbReference>
<dbReference type="EMBL" id="CAMXCT020000001">
    <property type="protein sequence ID" value="CAL1124830.1"/>
    <property type="molecule type" value="Genomic_DNA"/>
</dbReference>
<evidence type="ECO:0000256" key="6">
    <source>
        <dbReference type="SAM" id="MobiDB-lite"/>
    </source>
</evidence>
<sequence length="927" mass="101185">MSSSEDQFLTNLLHKQEQPTASPTDLAETVARWKSATDEEVRTLLSSVLESLQTDAQSDRLNLPLLEAFLEGLAQRYAPKSRSGGPPPAPLEAPTFELLAQLYDALGARNSARYQILRVLASAGTTASLGLFANRLVDDPPTQPRQLDAACVPLFQATQLDVDALFPKLFDALGNPVLAAIVLDLSNHLYRRGMVAEHPATPRVQSLTQLLKAMAERLRLVEEQPSKYAANQQELQNLIGESATLIIPLCDALGAIGDPAAVPALNIVLEVRHRRLRAEAATALARLGEKRGVEMLVELAADPASRTRALAYLEELDEVVQVPKEHRSPSALAEAKLASWLAEPQQIGLAPQSVEVVDRRRQFWPGFDEPQDCFLVRYEYPFPQGPLIGIGLVGPTIYCLAVDLQDLAPSDIYAIYAGWHADHPELYEEDADDLADSERDVYEMAGKELDADNVELALVGRFFGRNMPVYRARRSQQPGFLVVDGDEASWYGAGNNSRPLGAREAYWIHKGRRLLATFNSDFGEEDVSVASFISDRVAALEASATMAMGAKAKELKAAGKKVYDFALGEPDFDTPDHIREAGIAAIKAGHTHYTAAPGIPELKKAVVDQCRERHGLEYDPTQVIISNGAKHALHNIFTATLNPGDEVIIPAPYWVSYAELVRIAGGVPVIVQTEQETDFKLLPAQLKGAITPKTKILLICSPSNPTGSMYSGDELGALADIVIENDLLAIADEIYEQLVYGDHKFTCFATVRPGLQERTVIVNGVSKTYAMTGWRIGWTISSPELAKAMSKLQSQETSNASSISQYAAVAALTGSQDCVAHMREQFAKRREFVQKRIAEIPGLSCPEMAGAFYAFINIKEHLGRSYNGKQVDDDSTWCLELLEQQNVATVMGSAFGAPGYARLSFAAAMDDIKAGFERIEAFVKSGA</sequence>
<name>A0A9P1BFI0_9DINO</name>
<dbReference type="InterPro" id="IPR015422">
    <property type="entry name" value="PyrdxlP-dep_Trfase_small"/>
</dbReference>
<keyword evidence="5" id="KW-0663">Pyridoxal phosphate</keyword>
<gene>
    <name evidence="8" type="ORF">C1SCF055_LOCUS45</name>
</gene>
<keyword evidence="10" id="KW-1185">Reference proteome</keyword>
<proteinExistence type="inferred from homology"/>
<dbReference type="InterPro" id="IPR004838">
    <property type="entry name" value="NHTrfase_class1_PyrdxlP-BS"/>
</dbReference>
<feature type="compositionally biased region" description="Polar residues" evidence="6">
    <location>
        <begin position="1"/>
        <end position="10"/>
    </location>
</feature>
<dbReference type="InterPro" id="IPR015421">
    <property type="entry name" value="PyrdxlP-dep_Trfase_major"/>
</dbReference>
<dbReference type="EMBL" id="CAMXCT010000001">
    <property type="protein sequence ID" value="CAI3971455.1"/>
    <property type="molecule type" value="Genomic_DNA"/>
</dbReference>
<dbReference type="PANTHER" id="PTHR46383">
    <property type="entry name" value="ASPARTATE AMINOTRANSFERASE"/>
    <property type="match status" value="1"/>
</dbReference>
<accession>A0A9P1BFI0</accession>
<feature type="region of interest" description="Disordered" evidence="6">
    <location>
        <begin position="1"/>
        <end position="25"/>
    </location>
</feature>
<dbReference type="SUPFAM" id="SSF48371">
    <property type="entry name" value="ARM repeat"/>
    <property type="match status" value="1"/>
</dbReference>
<dbReference type="Gene3D" id="3.40.640.10">
    <property type="entry name" value="Type I PLP-dependent aspartate aminotransferase-like (Major domain)"/>
    <property type="match status" value="1"/>
</dbReference>
<evidence type="ECO:0000313" key="8">
    <source>
        <dbReference type="EMBL" id="CAI3971455.1"/>
    </source>
</evidence>
<dbReference type="EMBL" id="CAMXCT030000001">
    <property type="protein sequence ID" value="CAL4758767.1"/>
    <property type="molecule type" value="Genomic_DNA"/>
</dbReference>
<keyword evidence="4" id="KW-0808">Transferase</keyword>
<protein>
    <submittedName>
        <fullName evidence="9">Aspartate aminotransferase (AspAT) (Transaminas e A)</fullName>
    </submittedName>
</protein>
<dbReference type="PANTHER" id="PTHR46383:SF1">
    <property type="entry name" value="ASPARTATE AMINOTRANSFERASE"/>
    <property type="match status" value="1"/>
</dbReference>
<feature type="domain" description="Aminotransferase class I/classII large" evidence="7">
    <location>
        <begin position="561"/>
        <end position="911"/>
    </location>
</feature>
<dbReference type="Gene3D" id="1.25.10.10">
    <property type="entry name" value="Leucine-rich Repeat Variant"/>
    <property type="match status" value="1"/>
</dbReference>
<dbReference type="CDD" id="cd00609">
    <property type="entry name" value="AAT_like"/>
    <property type="match status" value="1"/>
</dbReference>
<dbReference type="AlphaFoldDB" id="A0A9P1BFI0"/>
<evidence type="ECO:0000313" key="10">
    <source>
        <dbReference type="Proteomes" id="UP001152797"/>
    </source>
</evidence>
<dbReference type="GO" id="GO:0030170">
    <property type="term" value="F:pyridoxal phosphate binding"/>
    <property type="evidence" value="ECO:0007669"/>
    <property type="project" value="InterPro"/>
</dbReference>
<evidence type="ECO:0000259" key="7">
    <source>
        <dbReference type="Pfam" id="PF00155"/>
    </source>
</evidence>
<evidence type="ECO:0000256" key="1">
    <source>
        <dbReference type="ARBA" id="ARBA00001933"/>
    </source>
</evidence>
<dbReference type="GO" id="GO:0033854">
    <property type="term" value="F:glutamate-prephenate aminotransferase activity"/>
    <property type="evidence" value="ECO:0007669"/>
    <property type="project" value="UniProtKB-ARBA"/>
</dbReference>
<comment type="cofactor">
    <cofactor evidence="1">
        <name>pyridoxal 5'-phosphate</name>
        <dbReference type="ChEBI" id="CHEBI:597326"/>
    </cofactor>
</comment>
<dbReference type="PROSITE" id="PS00105">
    <property type="entry name" value="AA_TRANSFER_CLASS_1"/>
    <property type="match status" value="1"/>
</dbReference>
<dbReference type="Proteomes" id="UP001152797">
    <property type="component" value="Unassembled WGS sequence"/>
</dbReference>
<evidence type="ECO:0000256" key="3">
    <source>
        <dbReference type="ARBA" id="ARBA00022576"/>
    </source>
</evidence>
<dbReference type="GO" id="GO:0006520">
    <property type="term" value="P:amino acid metabolic process"/>
    <property type="evidence" value="ECO:0007669"/>
    <property type="project" value="InterPro"/>
</dbReference>
<dbReference type="SUPFAM" id="SSF53383">
    <property type="entry name" value="PLP-dependent transferases"/>
    <property type="match status" value="1"/>
</dbReference>
<organism evidence="8">
    <name type="scientific">Cladocopium goreaui</name>
    <dbReference type="NCBI Taxonomy" id="2562237"/>
    <lineage>
        <taxon>Eukaryota</taxon>
        <taxon>Sar</taxon>
        <taxon>Alveolata</taxon>
        <taxon>Dinophyceae</taxon>
        <taxon>Suessiales</taxon>
        <taxon>Symbiodiniaceae</taxon>
        <taxon>Cladocopium</taxon>
    </lineage>
</organism>
<dbReference type="OrthoDB" id="2414662at2759"/>
<dbReference type="Pfam" id="PF00155">
    <property type="entry name" value="Aminotran_1_2"/>
    <property type="match status" value="1"/>
</dbReference>
<reference evidence="8" key="1">
    <citation type="submission" date="2022-10" db="EMBL/GenBank/DDBJ databases">
        <authorList>
            <person name="Chen Y."/>
            <person name="Dougan E. K."/>
            <person name="Chan C."/>
            <person name="Rhodes N."/>
            <person name="Thang M."/>
        </authorList>
    </citation>
    <scope>NUCLEOTIDE SEQUENCE</scope>
</reference>
<reference evidence="9 10" key="2">
    <citation type="submission" date="2024-05" db="EMBL/GenBank/DDBJ databases">
        <authorList>
            <person name="Chen Y."/>
            <person name="Shah S."/>
            <person name="Dougan E. K."/>
            <person name="Thang M."/>
            <person name="Chan C."/>
        </authorList>
    </citation>
    <scope>NUCLEOTIDE SEQUENCE [LARGE SCALE GENOMIC DNA]</scope>
</reference>
<dbReference type="InterPro" id="IPR050596">
    <property type="entry name" value="AspAT/PAT-like"/>
</dbReference>
<dbReference type="InterPro" id="IPR015424">
    <property type="entry name" value="PyrdxlP-dep_Trfase"/>
</dbReference>
<keyword evidence="3 9" id="KW-0032">Aminotransferase</keyword>
<dbReference type="Pfam" id="PF13646">
    <property type="entry name" value="HEAT_2"/>
    <property type="match status" value="1"/>
</dbReference>
<comment type="similarity">
    <text evidence="2">Belongs to the class-I pyridoxal-phosphate-dependent aminotransferase family.</text>
</comment>
<dbReference type="InterPro" id="IPR016024">
    <property type="entry name" value="ARM-type_fold"/>
</dbReference>
<evidence type="ECO:0000256" key="5">
    <source>
        <dbReference type="ARBA" id="ARBA00022898"/>
    </source>
</evidence>
<dbReference type="GO" id="GO:0033853">
    <property type="term" value="F:aspartate-prephenate aminotransferase activity"/>
    <property type="evidence" value="ECO:0007669"/>
    <property type="project" value="UniProtKB-ARBA"/>
</dbReference>
<dbReference type="InterPro" id="IPR004839">
    <property type="entry name" value="Aminotransferase_I/II_large"/>
</dbReference>
<evidence type="ECO:0000313" key="9">
    <source>
        <dbReference type="EMBL" id="CAL4758767.1"/>
    </source>
</evidence>